<proteinExistence type="predicted"/>
<accession>A0AAX2QLN1</accession>
<dbReference type="RefSeq" id="WP_132611387.1">
    <property type="nucleotide sequence ID" value="NZ_SMBI01000005.1"/>
</dbReference>
<reference evidence="1 2" key="1">
    <citation type="submission" date="2019-03" db="EMBL/GenBank/DDBJ databases">
        <title>Genomic Encyclopedia of Type Strains, Phase IV (KMG-V): Genome sequencing to study the core and pangenomes of soil and plant-associated prokaryotes.</title>
        <authorList>
            <person name="Whitman W."/>
        </authorList>
    </citation>
    <scope>NUCLEOTIDE SEQUENCE [LARGE SCALE GENOMIC DNA]</scope>
    <source>
        <strain evidence="1 2">FB403</strain>
    </source>
</reference>
<dbReference type="NCBIfam" id="TIGR01563">
    <property type="entry name" value="gp16_SPP1"/>
    <property type="match status" value="1"/>
</dbReference>
<dbReference type="Gene3D" id="2.40.10.270">
    <property type="entry name" value="Bacteriophage SPP1 head-tail adaptor protein"/>
    <property type="match status" value="1"/>
</dbReference>
<dbReference type="InterPro" id="IPR038666">
    <property type="entry name" value="SSP1_head-tail_sf"/>
</dbReference>
<dbReference type="AlphaFoldDB" id="A0AAX2QLN1"/>
<evidence type="ECO:0000313" key="2">
    <source>
        <dbReference type="Proteomes" id="UP000295021"/>
    </source>
</evidence>
<comment type="caution">
    <text evidence="1">The sequence shown here is derived from an EMBL/GenBank/DDBJ whole genome shotgun (WGS) entry which is preliminary data.</text>
</comment>
<dbReference type="EMBL" id="SMBI01000005">
    <property type="protein sequence ID" value="TCU25289.1"/>
    <property type="molecule type" value="Genomic_DNA"/>
</dbReference>
<dbReference type="Proteomes" id="UP000295021">
    <property type="component" value="Unassembled WGS sequence"/>
</dbReference>
<dbReference type="Pfam" id="PF05521">
    <property type="entry name" value="Phage_HCP"/>
    <property type="match status" value="1"/>
</dbReference>
<name>A0AAX2QLN1_9HYPH</name>
<dbReference type="InterPro" id="IPR008767">
    <property type="entry name" value="Phage_SPP1_head-tail_adaptor"/>
</dbReference>
<organism evidence="1 2">
    <name type="scientific">Rhizobium laguerreae</name>
    <dbReference type="NCBI Taxonomy" id="1076926"/>
    <lineage>
        <taxon>Bacteria</taxon>
        <taxon>Pseudomonadati</taxon>
        <taxon>Pseudomonadota</taxon>
        <taxon>Alphaproteobacteria</taxon>
        <taxon>Hyphomicrobiales</taxon>
        <taxon>Rhizobiaceae</taxon>
        <taxon>Rhizobium/Agrobacterium group</taxon>
        <taxon>Rhizobium</taxon>
    </lineage>
</organism>
<gene>
    <name evidence="1" type="ORF">EV131_105403</name>
</gene>
<protein>
    <submittedName>
        <fullName evidence="1">SPP1 family predicted phage head-tail adaptor</fullName>
    </submittedName>
</protein>
<sequence>MPPIGKLDRRITVERMTGTAKNEFNEDVQIWTPLTTVWARRRDASDGEREAAGQIGATLMSRFVIRSTSVTKAVTPVDRISYRGIWNIQGIKETEEGRNRFLEITAIKDAD</sequence>
<evidence type="ECO:0000313" key="1">
    <source>
        <dbReference type="EMBL" id="TCU25289.1"/>
    </source>
</evidence>